<feature type="binding site" evidence="1">
    <location>
        <position position="32"/>
    </location>
    <ligand>
        <name>Zn(2+)</name>
        <dbReference type="ChEBI" id="CHEBI:29105"/>
    </ligand>
</feature>
<dbReference type="InterPro" id="IPR059188">
    <property type="entry name" value="Znf_CLPX-like"/>
</dbReference>
<feature type="domain" description="ClpX-type ZB" evidence="2">
    <location>
        <begin position="1"/>
        <end position="48"/>
    </location>
</feature>
<keyword evidence="1" id="KW-0479">Metal-binding</keyword>
<keyword evidence="1" id="KW-0143">Chaperone</keyword>
<evidence type="ECO:0000256" key="1">
    <source>
        <dbReference type="PROSITE-ProRule" id="PRU01250"/>
    </source>
</evidence>
<feature type="binding site" evidence="1">
    <location>
        <position position="7"/>
    </location>
    <ligand>
        <name>Zn(2+)</name>
        <dbReference type="ChEBI" id="CHEBI:29105"/>
    </ligand>
</feature>
<protein>
    <submittedName>
        <fullName evidence="3">ClpX C4-type zinc finger protein</fullName>
    </submittedName>
</protein>
<dbReference type="EMBL" id="BAAAUV010000041">
    <property type="protein sequence ID" value="GAA3240298.1"/>
    <property type="molecule type" value="Genomic_DNA"/>
</dbReference>
<dbReference type="InterPro" id="IPR038366">
    <property type="entry name" value="Znf_CppX_C4_sf"/>
</dbReference>
<sequence length="117" mass="13185">MTSVPHCSFCGKPATDVGRLVAGPGVYICDQCVDLAAQIIEEHRGRPAEARFPSWEGMSDEEMLSHLPRASDVSAQVEADLRSWIRELRRREVTWIRIGQALGITRQSAWERFSTED</sequence>
<organism evidence="3 4">
    <name type="scientific">Actinocorallia longicatena</name>
    <dbReference type="NCBI Taxonomy" id="111803"/>
    <lineage>
        <taxon>Bacteria</taxon>
        <taxon>Bacillati</taxon>
        <taxon>Actinomycetota</taxon>
        <taxon>Actinomycetes</taxon>
        <taxon>Streptosporangiales</taxon>
        <taxon>Thermomonosporaceae</taxon>
        <taxon>Actinocorallia</taxon>
    </lineage>
</organism>
<evidence type="ECO:0000259" key="2">
    <source>
        <dbReference type="PROSITE" id="PS51902"/>
    </source>
</evidence>
<reference evidence="4" key="1">
    <citation type="journal article" date="2019" name="Int. J. Syst. Evol. Microbiol.">
        <title>The Global Catalogue of Microorganisms (GCM) 10K type strain sequencing project: providing services to taxonomists for standard genome sequencing and annotation.</title>
        <authorList>
            <consortium name="The Broad Institute Genomics Platform"/>
            <consortium name="The Broad Institute Genome Sequencing Center for Infectious Disease"/>
            <person name="Wu L."/>
            <person name="Ma J."/>
        </authorList>
    </citation>
    <scope>NUCLEOTIDE SEQUENCE [LARGE SCALE GENOMIC DNA]</scope>
    <source>
        <strain evidence="4">JCM 9377</strain>
    </source>
</reference>
<evidence type="ECO:0000313" key="3">
    <source>
        <dbReference type="EMBL" id="GAA3240298.1"/>
    </source>
</evidence>
<dbReference type="InterPro" id="IPR010603">
    <property type="entry name" value="Znf_CppX_C4"/>
</dbReference>
<dbReference type="RefSeq" id="WP_425547868.1">
    <property type="nucleotide sequence ID" value="NZ_BAAAUV010000041.1"/>
</dbReference>
<gene>
    <name evidence="3" type="ORF">GCM10010468_76890</name>
</gene>
<dbReference type="SMART" id="SM00994">
    <property type="entry name" value="zf-C4_ClpX"/>
    <property type="match status" value="1"/>
</dbReference>
<proteinExistence type="inferred from homology"/>
<feature type="binding site" evidence="1">
    <location>
        <position position="10"/>
    </location>
    <ligand>
        <name>Zn(2+)</name>
        <dbReference type="ChEBI" id="CHEBI:29105"/>
    </ligand>
</feature>
<dbReference type="SUPFAM" id="SSF57716">
    <property type="entry name" value="Glucocorticoid receptor-like (DNA-binding domain)"/>
    <property type="match status" value="1"/>
</dbReference>
<evidence type="ECO:0000313" key="4">
    <source>
        <dbReference type="Proteomes" id="UP001501237"/>
    </source>
</evidence>
<dbReference type="Gene3D" id="6.20.220.10">
    <property type="entry name" value="ClpX chaperone, C4-type zinc finger domain"/>
    <property type="match status" value="1"/>
</dbReference>
<comment type="caution">
    <text evidence="3">The sequence shown here is derived from an EMBL/GenBank/DDBJ whole genome shotgun (WGS) entry which is preliminary data.</text>
</comment>
<comment type="similarity">
    <text evidence="1">Belongs to the ClpX chaperone family.</text>
</comment>
<dbReference type="Proteomes" id="UP001501237">
    <property type="component" value="Unassembled WGS sequence"/>
</dbReference>
<name>A0ABP6QNS8_9ACTN</name>
<dbReference type="Pfam" id="PF06689">
    <property type="entry name" value="zf-C4_ClpX"/>
    <property type="match status" value="1"/>
</dbReference>
<keyword evidence="4" id="KW-1185">Reference proteome</keyword>
<feature type="binding site" evidence="1">
    <location>
        <position position="29"/>
    </location>
    <ligand>
        <name>Zn(2+)</name>
        <dbReference type="ChEBI" id="CHEBI:29105"/>
    </ligand>
</feature>
<accession>A0ABP6QNS8</accession>
<dbReference type="PROSITE" id="PS51902">
    <property type="entry name" value="CLPX_ZB"/>
    <property type="match status" value="1"/>
</dbReference>
<keyword evidence="1" id="KW-0862">Zinc</keyword>